<dbReference type="AlphaFoldDB" id="B9TE03"/>
<organism evidence="1 2">
    <name type="scientific">Ricinus communis</name>
    <name type="common">Castor bean</name>
    <dbReference type="NCBI Taxonomy" id="3988"/>
    <lineage>
        <taxon>Eukaryota</taxon>
        <taxon>Viridiplantae</taxon>
        <taxon>Streptophyta</taxon>
        <taxon>Embryophyta</taxon>
        <taxon>Tracheophyta</taxon>
        <taxon>Spermatophyta</taxon>
        <taxon>Magnoliopsida</taxon>
        <taxon>eudicotyledons</taxon>
        <taxon>Gunneridae</taxon>
        <taxon>Pentapetalae</taxon>
        <taxon>rosids</taxon>
        <taxon>fabids</taxon>
        <taxon>Malpighiales</taxon>
        <taxon>Euphorbiaceae</taxon>
        <taxon>Acalyphoideae</taxon>
        <taxon>Acalypheae</taxon>
        <taxon>Ricinus</taxon>
    </lineage>
</organism>
<reference evidence="2" key="1">
    <citation type="journal article" date="2010" name="Nat. Biotechnol.">
        <title>Draft genome sequence of the oilseed species Ricinus communis.</title>
        <authorList>
            <person name="Chan A.P."/>
            <person name="Crabtree J."/>
            <person name="Zhao Q."/>
            <person name="Lorenzi H."/>
            <person name="Orvis J."/>
            <person name="Puiu D."/>
            <person name="Melake-Berhan A."/>
            <person name="Jones K.M."/>
            <person name="Redman J."/>
            <person name="Chen G."/>
            <person name="Cahoon E.B."/>
            <person name="Gedil M."/>
            <person name="Stanke M."/>
            <person name="Haas B.J."/>
            <person name="Wortman J.R."/>
            <person name="Fraser-Liggett C.M."/>
            <person name="Ravel J."/>
            <person name="Rabinowicz P.D."/>
        </authorList>
    </citation>
    <scope>NUCLEOTIDE SEQUENCE [LARGE SCALE GENOMIC DNA]</scope>
    <source>
        <strain evidence="2">cv. Hale</strain>
    </source>
</reference>
<dbReference type="STRING" id="3988.B9TE03"/>
<dbReference type="Gene3D" id="3.40.50.720">
    <property type="entry name" value="NAD(P)-binding Rossmann-like Domain"/>
    <property type="match status" value="1"/>
</dbReference>
<accession>B9TE03</accession>
<proteinExistence type="predicted"/>
<dbReference type="EMBL" id="EQ978619">
    <property type="protein sequence ID" value="EEF25912.1"/>
    <property type="molecule type" value="Genomic_DNA"/>
</dbReference>
<dbReference type="InParanoid" id="B9TE03"/>
<evidence type="ECO:0000313" key="2">
    <source>
        <dbReference type="Proteomes" id="UP000008311"/>
    </source>
</evidence>
<evidence type="ECO:0000313" key="1">
    <source>
        <dbReference type="EMBL" id="EEF25912.1"/>
    </source>
</evidence>
<gene>
    <name evidence="1" type="ORF">RCOM_1879760</name>
</gene>
<sequence length="185" mass="21170">MILTHSRYRGQLNKPDMFTRWLTSVIVTGLAPKSFYRSDADKAHYDGLPVDFTAEAISTLAAQSFDGYRTYHVVNPHEDGISLDTFVDWAIAAGHRVQRIDDYDDWFKRFETALRALPEKQRQQSSLALIHQLRQPMPVGAGAVSAERFHADVRRLGVGRDRDIPHLSEPFIRKYLDDLRALAFI</sequence>
<dbReference type="Proteomes" id="UP000008311">
    <property type="component" value="Unassembled WGS sequence"/>
</dbReference>
<name>B9TE03_RICCO</name>
<protein>
    <submittedName>
        <fullName evidence="1">Uncharacterized protein</fullName>
    </submittedName>
</protein>
<keyword evidence="2" id="KW-1185">Reference proteome</keyword>